<reference evidence="2" key="1">
    <citation type="submission" date="2021-03" db="EMBL/GenBank/DDBJ databases">
        <title>Complete Genome of Pseudoalteromonas xiamenensis STKMTI.2, a new potential marine bacterium producing anti-Vibrio compounds.</title>
        <authorList>
            <person name="Handayani D.P."/>
            <person name="Isnansetyo A."/>
            <person name="Istiqomah I."/>
            <person name="Jumina J."/>
        </authorList>
    </citation>
    <scope>NUCLEOTIDE SEQUENCE</scope>
    <source>
        <strain evidence="2">STKMTI.2</strain>
        <plasmid evidence="2">unnamed5</plasmid>
    </source>
</reference>
<feature type="transmembrane region" description="Helical" evidence="1">
    <location>
        <begin position="279"/>
        <end position="305"/>
    </location>
</feature>
<keyword evidence="2" id="KW-0614">Plasmid</keyword>
<name>A0A975HPS7_9GAMM</name>
<dbReference type="EMBL" id="CP072135">
    <property type="protein sequence ID" value="QTH73555.1"/>
    <property type="molecule type" value="Genomic_DNA"/>
</dbReference>
<geneLocation type="plasmid" evidence="2 3">
    <name>unnamed5</name>
</geneLocation>
<dbReference type="RefSeq" id="WP_208845167.1">
    <property type="nucleotide sequence ID" value="NZ_CP072135.1"/>
</dbReference>
<proteinExistence type="predicted"/>
<feature type="transmembrane region" description="Helical" evidence="1">
    <location>
        <begin position="311"/>
        <end position="333"/>
    </location>
</feature>
<dbReference type="Pfam" id="PF05940">
    <property type="entry name" value="NnrS"/>
    <property type="match status" value="1"/>
</dbReference>
<dbReference type="InterPro" id="IPR010266">
    <property type="entry name" value="NnrS"/>
</dbReference>
<dbReference type="KEGG" id="pxi:J5O05_18900"/>
<feature type="transmembrane region" description="Helical" evidence="1">
    <location>
        <begin position="345"/>
        <end position="367"/>
    </location>
</feature>
<feature type="transmembrane region" description="Helical" evidence="1">
    <location>
        <begin position="227"/>
        <end position="245"/>
    </location>
</feature>
<feature type="transmembrane region" description="Helical" evidence="1">
    <location>
        <begin position="185"/>
        <end position="206"/>
    </location>
</feature>
<keyword evidence="1" id="KW-1133">Transmembrane helix</keyword>
<keyword evidence="1" id="KW-0812">Transmembrane</keyword>
<protein>
    <submittedName>
        <fullName evidence="2">NnrS family protein</fullName>
    </submittedName>
</protein>
<feature type="transmembrane region" description="Helical" evidence="1">
    <location>
        <begin position="373"/>
        <end position="394"/>
    </location>
</feature>
<keyword evidence="3" id="KW-1185">Reference proteome</keyword>
<evidence type="ECO:0000256" key="1">
    <source>
        <dbReference type="SAM" id="Phobius"/>
    </source>
</evidence>
<feature type="transmembrane region" description="Helical" evidence="1">
    <location>
        <begin position="31"/>
        <end position="51"/>
    </location>
</feature>
<feature type="transmembrane region" description="Helical" evidence="1">
    <location>
        <begin position="99"/>
        <end position="118"/>
    </location>
</feature>
<gene>
    <name evidence="2" type="ORF">J5O05_18900</name>
</gene>
<feature type="transmembrane region" description="Helical" evidence="1">
    <location>
        <begin position="71"/>
        <end position="87"/>
    </location>
</feature>
<feature type="transmembrane region" description="Helical" evidence="1">
    <location>
        <begin position="251"/>
        <end position="267"/>
    </location>
</feature>
<dbReference type="Proteomes" id="UP000664904">
    <property type="component" value="Plasmid unnamed5"/>
</dbReference>
<organism evidence="2 3">
    <name type="scientific">Pseudoalteromonas xiamenensis</name>
    <dbReference type="NCBI Taxonomy" id="882626"/>
    <lineage>
        <taxon>Bacteria</taxon>
        <taxon>Pseudomonadati</taxon>
        <taxon>Pseudomonadota</taxon>
        <taxon>Gammaproteobacteria</taxon>
        <taxon>Alteromonadales</taxon>
        <taxon>Pseudoalteromonadaceae</taxon>
        <taxon>Pseudoalteromonas</taxon>
    </lineage>
</organism>
<feature type="transmembrane region" description="Helical" evidence="1">
    <location>
        <begin position="155"/>
        <end position="179"/>
    </location>
</feature>
<accession>A0A975HPS7</accession>
<evidence type="ECO:0000313" key="2">
    <source>
        <dbReference type="EMBL" id="QTH73555.1"/>
    </source>
</evidence>
<feature type="transmembrane region" description="Helical" evidence="1">
    <location>
        <begin position="124"/>
        <end position="146"/>
    </location>
</feature>
<dbReference type="AlphaFoldDB" id="A0A975HPS7"/>
<sequence>MRPINLVEPIDTNAPWFHVHRWPVFNLGFRSLFLAGGLWAACSMLVWLLILSGHFAWQAAFPATLWHAHEMIFGFAGVVAVGFLLTASQNWTGATTLNGLPLCLLTCIWVVTRILLLVSPDPILMALAGQSAFWLFAICHFSLVLLSTNSKNNYIFIYVLSGICIADISFLLLIAFSAYSLAATFTQIAVLMFTLLIGLIGGRVIPFFTARGLSLQDQVRTPKVDKLLLVASTIGLVGFVTANVFSGPLNPGYLILVAALLHLFRAIKWFNVGVFNVPLLWSLHAAYLATSFGLLWFALTFIFILPHGKDALHLITVGGIGLMILAMMARVSLGHTSRPLKPHWLINFAFAVCLVAAVIRAFGPLFISPHVAWLISGTLWVSSFICFVWVYFPILTRPRIDGRRG</sequence>
<evidence type="ECO:0000313" key="3">
    <source>
        <dbReference type="Proteomes" id="UP000664904"/>
    </source>
</evidence>
<keyword evidence="1" id="KW-0472">Membrane</keyword>